<keyword evidence="1" id="KW-0472">Membrane</keyword>
<proteinExistence type="predicted"/>
<keyword evidence="3" id="KW-1185">Reference proteome</keyword>
<gene>
    <name evidence="2" type="ORF">QO011_006412</name>
</gene>
<name>A0ABU0JGF8_9HYPH</name>
<reference evidence="2 3" key="1">
    <citation type="submission" date="2023-07" db="EMBL/GenBank/DDBJ databases">
        <title>Genomic Encyclopedia of Type Strains, Phase IV (KMG-IV): sequencing the most valuable type-strain genomes for metagenomic binning, comparative biology and taxonomic classification.</title>
        <authorList>
            <person name="Goeker M."/>
        </authorList>
    </citation>
    <scope>NUCLEOTIDE SEQUENCE [LARGE SCALE GENOMIC DNA]</scope>
    <source>
        <strain evidence="2 3">DSM 19619</strain>
    </source>
</reference>
<sequence length="69" mass="6794">MGELIPPAALAALPPANAAVITGKAFFPDLLSIPFMSGIGIAFGFSAALFLAAAAASWLAGGRQPHAAS</sequence>
<dbReference type="EMBL" id="JAUSVX010000016">
    <property type="protein sequence ID" value="MDQ0473376.1"/>
    <property type="molecule type" value="Genomic_DNA"/>
</dbReference>
<dbReference type="RefSeq" id="WP_307281564.1">
    <property type="nucleotide sequence ID" value="NZ_JAUSVX010000016.1"/>
</dbReference>
<feature type="transmembrane region" description="Helical" evidence="1">
    <location>
        <begin position="34"/>
        <end position="60"/>
    </location>
</feature>
<evidence type="ECO:0000256" key="1">
    <source>
        <dbReference type="SAM" id="Phobius"/>
    </source>
</evidence>
<protein>
    <submittedName>
        <fullName evidence="2">Uncharacterized protein</fullName>
    </submittedName>
</protein>
<accession>A0ABU0JGF8</accession>
<evidence type="ECO:0000313" key="2">
    <source>
        <dbReference type="EMBL" id="MDQ0473376.1"/>
    </source>
</evidence>
<keyword evidence="1" id="KW-1133">Transmembrane helix</keyword>
<dbReference type="Proteomes" id="UP001242480">
    <property type="component" value="Unassembled WGS sequence"/>
</dbReference>
<comment type="caution">
    <text evidence="2">The sequence shown here is derived from an EMBL/GenBank/DDBJ whole genome shotgun (WGS) entry which is preliminary data.</text>
</comment>
<evidence type="ECO:0000313" key="3">
    <source>
        <dbReference type="Proteomes" id="UP001242480"/>
    </source>
</evidence>
<organism evidence="2 3">
    <name type="scientific">Labrys wisconsinensis</name>
    <dbReference type="NCBI Taxonomy" id="425677"/>
    <lineage>
        <taxon>Bacteria</taxon>
        <taxon>Pseudomonadati</taxon>
        <taxon>Pseudomonadota</taxon>
        <taxon>Alphaproteobacteria</taxon>
        <taxon>Hyphomicrobiales</taxon>
        <taxon>Xanthobacteraceae</taxon>
        <taxon>Labrys</taxon>
    </lineage>
</organism>
<keyword evidence="1" id="KW-0812">Transmembrane</keyword>